<proteinExistence type="predicted"/>
<gene>
    <name evidence="1" type="ORF">FF011L_00180</name>
</gene>
<dbReference type="RefSeq" id="WP_145349377.1">
    <property type="nucleotide sequence ID" value="NZ_CP036262.1"/>
</dbReference>
<accession>A0A517M8U1</accession>
<sequence length="65" mass="7410">MTTSSDNRTPSAPRPNGEHWAELSQTLPTSSVAQLSDWFDTQLAVLEERQAHFITKRSLKKSLRR</sequence>
<evidence type="ECO:0000313" key="1">
    <source>
        <dbReference type="EMBL" id="QDS91289.1"/>
    </source>
</evidence>
<dbReference type="Proteomes" id="UP000320672">
    <property type="component" value="Chromosome"/>
</dbReference>
<dbReference type="OrthoDB" id="289459at2"/>
<dbReference type="KEGG" id="rml:FF011L_00180"/>
<name>A0A517M8U1_9BACT</name>
<protein>
    <submittedName>
        <fullName evidence="1">Uncharacterized protein</fullName>
    </submittedName>
</protein>
<keyword evidence="2" id="KW-1185">Reference proteome</keyword>
<organism evidence="1 2">
    <name type="scientific">Roseimaritima multifibrata</name>
    <dbReference type="NCBI Taxonomy" id="1930274"/>
    <lineage>
        <taxon>Bacteria</taxon>
        <taxon>Pseudomonadati</taxon>
        <taxon>Planctomycetota</taxon>
        <taxon>Planctomycetia</taxon>
        <taxon>Pirellulales</taxon>
        <taxon>Pirellulaceae</taxon>
        <taxon>Roseimaritima</taxon>
    </lineage>
</organism>
<dbReference type="AlphaFoldDB" id="A0A517M8U1"/>
<evidence type="ECO:0000313" key="2">
    <source>
        <dbReference type="Proteomes" id="UP000320672"/>
    </source>
</evidence>
<reference evidence="1 2" key="1">
    <citation type="submission" date="2019-02" db="EMBL/GenBank/DDBJ databases">
        <title>Deep-cultivation of Planctomycetes and their phenomic and genomic characterization uncovers novel biology.</title>
        <authorList>
            <person name="Wiegand S."/>
            <person name="Jogler M."/>
            <person name="Boedeker C."/>
            <person name="Pinto D."/>
            <person name="Vollmers J."/>
            <person name="Rivas-Marin E."/>
            <person name="Kohn T."/>
            <person name="Peeters S.H."/>
            <person name="Heuer A."/>
            <person name="Rast P."/>
            <person name="Oberbeckmann S."/>
            <person name="Bunk B."/>
            <person name="Jeske O."/>
            <person name="Meyerdierks A."/>
            <person name="Storesund J.E."/>
            <person name="Kallscheuer N."/>
            <person name="Luecker S."/>
            <person name="Lage O.M."/>
            <person name="Pohl T."/>
            <person name="Merkel B.J."/>
            <person name="Hornburger P."/>
            <person name="Mueller R.-W."/>
            <person name="Bruemmer F."/>
            <person name="Labrenz M."/>
            <person name="Spormann A.M."/>
            <person name="Op den Camp H."/>
            <person name="Overmann J."/>
            <person name="Amann R."/>
            <person name="Jetten M.S.M."/>
            <person name="Mascher T."/>
            <person name="Medema M.H."/>
            <person name="Devos D.P."/>
            <person name="Kaster A.-K."/>
            <person name="Ovreas L."/>
            <person name="Rohde M."/>
            <person name="Galperin M.Y."/>
            <person name="Jogler C."/>
        </authorList>
    </citation>
    <scope>NUCLEOTIDE SEQUENCE [LARGE SCALE GENOMIC DNA]</scope>
    <source>
        <strain evidence="1 2">FF011L</strain>
    </source>
</reference>
<dbReference type="EMBL" id="CP036262">
    <property type="protein sequence ID" value="QDS91289.1"/>
    <property type="molecule type" value="Genomic_DNA"/>
</dbReference>